<dbReference type="SUPFAM" id="SSF64182">
    <property type="entry name" value="DHH phosphoesterases"/>
    <property type="match status" value="1"/>
</dbReference>
<dbReference type="AlphaFoldDB" id="A0A2A2H607"/>
<dbReference type="GO" id="GO:0004527">
    <property type="term" value="F:exonuclease activity"/>
    <property type="evidence" value="ECO:0007669"/>
    <property type="project" value="UniProtKB-KW"/>
</dbReference>
<keyword evidence="4" id="KW-1185">Reference proteome</keyword>
<dbReference type="RefSeq" id="WP_069582111.1">
    <property type="nucleotide sequence ID" value="NZ_LMVM01000012.1"/>
</dbReference>
<dbReference type="InterPro" id="IPR051673">
    <property type="entry name" value="SSDNA_exonuclease_RecJ"/>
</dbReference>
<dbReference type="Gene3D" id="3.90.1640.30">
    <property type="match status" value="1"/>
</dbReference>
<evidence type="ECO:0000313" key="4">
    <source>
        <dbReference type="Proteomes" id="UP000217784"/>
    </source>
</evidence>
<dbReference type="InterPro" id="IPR038763">
    <property type="entry name" value="DHH_sf"/>
</dbReference>
<evidence type="ECO:0000259" key="1">
    <source>
        <dbReference type="Pfam" id="PF01368"/>
    </source>
</evidence>
<accession>A0A2A2H607</accession>
<organism evidence="3 4">
    <name type="scientific">Methanobacterium bryantii</name>
    <dbReference type="NCBI Taxonomy" id="2161"/>
    <lineage>
        <taxon>Archaea</taxon>
        <taxon>Methanobacteriati</taxon>
        <taxon>Methanobacteriota</taxon>
        <taxon>Methanomada group</taxon>
        <taxon>Methanobacteria</taxon>
        <taxon>Methanobacteriales</taxon>
        <taxon>Methanobacteriaceae</taxon>
        <taxon>Methanobacterium</taxon>
    </lineage>
</organism>
<protein>
    <submittedName>
        <fullName evidence="3">Phosphoesterase</fullName>
    </submittedName>
</protein>
<gene>
    <name evidence="3" type="ORF">ASJ80_10585</name>
</gene>
<comment type="caution">
    <text evidence="3">The sequence shown here is derived from an EMBL/GenBank/DDBJ whole genome shotgun (WGS) entry which is preliminary data.</text>
</comment>
<dbReference type="Gene3D" id="3.10.310.30">
    <property type="match status" value="1"/>
</dbReference>
<sequence length="453" mass="50271">MTQEAQHYLLNRAEEACSILKEHIKKDHVVRVISHNDSDGLSAAGVMCNAISKQGGKFHVTIVPRLKEEFVRKLRNERYKLFVFCDMGSAYPDLIGKLKADSIIADHHQVLGDQDKEYENLIHVNPHLFGMDGTRDVSASGVSYLTVRGMDNVELTGLALAGAYGDMQCSEEIIGVNKMMLDEGLNAGVIEEHEDLKITYKKEEPLYKALSYTFNPALKGISGDPEGTKAFLEERGLSYGIKFDDLAEEEKDLLKEELIKITPKIFDKVYSIPRETPALRNIEDYSRILDACGKNKKYGVGLSICIGERENALEEGITFAKKYRDNLVKGIDWIKKEGSVQLDNIQYIYTEDKARKSLMGTISSIGLELEILNPNKPVIAISKMDNIIKISGRTSMDLIRKGVNLGYALGEAAKSFNGAGGGHNIAAGAVVPFKDMDNFTDIVDEIVGTQIRQ</sequence>
<dbReference type="InterPro" id="IPR001667">
    <property type="entry name" value="DDH_dom"/>
</dbReference>
<evidence type="ECO:0000313" key="3">
    <source>
        <dbReference type="EMBL" id="PAV04754.1"/>
    </source>
</evidence>
<dbReference type="Proteomes" id="UP000217784">
    <property type="component" value="Unassembled WGS sequence"/>
</dbReference>
<dbReference type="PANTHER" id="PTHR30255">
    <property type="entry name" value="SINGLE-STRANDED-DNA-SPECIFIC EXONUCLEASE RECJ"/>
    <property type="match status" value="1"/>
</dbReference>
<evidence type="ECO:0000259" key="2">
    <source>
        <dbReference type="Pfam" id="PF02272"/>
    </source>
</evidence>
<dbReference type="InterPro" id="IPR003156">
    <property type="entry name" value="DHHA1_dom"/>
</dbReference>
<feature type="domain" description="DHHA1" evidence="2">
    <location>
        <begin position="375"/>
        <end position="447"/>
    </location>
</feature>
<feature type="domain" description="DDH" evidence="1">
    <location>
        <begin position="30"/>
        <end position="146"/>
    </location>
</feature>
<reference evidence="3 4" key="1">
    <citation type="journal article" date="2017" name="BMC Genomics">
        <title>Genomic analysis of methanogenic archaea reveals a shift towards energy conservation.</title>
        <authorList>
            <person name="Gilmore S.P."/>
            <person name="Henske J.K."/>
            <person name="Sexton J.A."/>
            <person name="Solomon K.V."/>
            <person name="Seppala S."/>
            <person name="Yoo J.I."/>
            <person name="Huyett L.M."/>
            <person name="Pressman A."/>
            <person name="Cogan J.Z."/>
            <person name="Kivenson V."/>
            <person name="Peng X."/>
            <person name="Tan Y."/>
            <person name="Valentine D.L."/>
            <person name="O'Malley M.A."/>
        </authorList>
    </citation>
    <scope>NUCLEOTIDE SEQUENCE [LARGE SCALE GENOMIC DNA]</scope>
    <source>
        <strain evidence="3 4">M.o.H.</strain>
    </source>
</reference>
<dbReference type="GO" id="GO:0003676">
    <property type="term" value="F:nucleic acid binding"/>
    <property type="evidence" value="ECO:0007669"/>
    <property type="project" value="InterPro"/>
</dbReference>
<dbReference type="Pfam" id="PF02272">
    <property type="entry name" value="DHHA1"/>
    <property type="match status" value="1"/>
</dbReference>
<name>A0A2A2H607_METBR</name>
<dbReference type="Pfam" id="PF01368">
    <property type="entry name" value="DHH"/>
    <property type="match status" value="1"/>
</dbReference>
<dbReference type="EMBL" id="LMVM01000012">
    <property type="protein sequence ID" value="PAV04754.1"/>
    <property type="molecule type" value="Genomic_DNA"/>
</dbReference>
<proteinExistence type="predicted"/>
<dbReference type="PANTHER" id="PTHR30255:SF2">
    <property type="entry name" value="SINGLE-STRANDED-DNA-SPECIFIC EXONUCLEASE RECJ"/>
    <property type="match status" value="1"/>
</dbReference>